<dbReference type="RefSeq" id="WP_344859842.1">
    <property type="nucleotide sequence ID" value="NZ_BAAAZN010000005.1"/>
</dbReference>
<accession>A0ABP6W2T3</accession>
<dbReference type="Gene3D" id="3.30.465.10">
    <property type="match status" value="1"/>
</dbReference>
<dbReference type="PANTHER" id="PTHR42659:SF2">
    <property type="entry name" value="XANTHINE DEHYDROGENASE SUBUNIT C-RELATED"/>
    <property type="match status" value="1"/>
</dbReference>
<gene>
    <name evidence="5" type="ORF">GCM10022222_29480</name>
</gene>
<dbReference type="Proteomes" id="UP001500689">
    <property type="component" value="Unassembled WGS sequence"/>
</dbReference>
<keyword evidence="1" id="KW-0285">Flavoprotein</keyword>
<dbReference type="EMBL" id="BAAAZN010000005">
    <property type="protein sequence ID" value="GAA3543925.1"/>
    <property type="molecule type" value="Genomic_DNA"/>
</dbReference>
<comment type="caution">
    <text evidence="5">The sequence shown here is derived from an EMBL/GenBank/DDBJ whole genome shotgun (WGS) entry which is preliminary data.</text>
</comment>
<dbReference type="PROSITE" id="PS51387">
    <property type="entry name" value="FAD_PCMH"/>
    <property type="match status" value="1"/>
</dbReference>
<dbReference type="InterPro" id="IPR002346">
    <property type="entry name" value="Mopterin_DH_FAD-bd"/>
</dbReference>
<protein>
    <submittedName>
        <fullName evidence="5">FAD binding domain-containing protein</fullName>
    </submittedName>
</protein>
<evidence type="ECO:0000313" key="6">
    <source>
        <dbReference type="Proteomes" id="UP001500689"/>
    </source>
</evidence>
<dbReference type="SUPFAM" id="SSF56176">
    <property type="entry name" value="FAD-binding/transporter-associated domain-like"/>
    <property type="match status" value="1"/>
</dbReference>
<dbReference type="InterPro" id="IPR016166">
    <property type="entry name" value="FAD-bd_PCMH"/>
</dbReference>
<keyword evidence="3" id="KW-0560">Oxidoreductase</keyword>
<feature type="domain" description="FAD-binding PCMH-type" evidence="4">
    <location>
        <begin position="1"/>
        <end position="172"/>
    </location>
</feature>
<evidence type="ECO:0000259" key="4">
    <source>
        <dbReference type="PROSITE" id="PS51387"/>
    </source>
</evidence>
<dbReference type="InterPro" id="IPR005107">
    <property type="entry name" value="CO_DH_flav_C"/>
</dbReference>
<keyword evidence="6" id="KW-1185">Reference proteome</keyword>
<dbReference type="SMART" id="SM01092">
    <property type="entry name" value="CO_deh_flav_C"/>
    <property type="match status" value="1"/>
</dbReference>
<dbReference type="PANTHER" id="PTHR42659">
    <property type="entry name" value="XANTHINE DEHYDROGENASE SUBUNIT C-RELATED"/>
    <property type="match status" value="1"/>
</dbReference>
<evidence type="ECO:0000256" key="2">
    <source>
        <dbReference type="ARBA" id="ARBA00022827"/>
    </source>
</evidence>
<keyword evidence="2" id="KW-0274">FAD</keyword>
<evidence type="ECO:0000256" key="1">
    <source>
        <dbReference type="ARBA" id="ARBA00022630"/>
    </source>
</evidence>
<proteinExistence type="predicted"/>
<dbReference type="InterPro" id="IPR016169">
    <property type="entry name" value="FAD-bd_PCMH_sub2"/>
</dbReference>
<name>A0ABP6W2T3_9PSEU</name>
<dbReference type="InterPro" id="IPR051312">
    <property type="entry name" value="Diverse_Substr_Oxidored"/>
</dbReference>
<dbReference type="InterPro" id="IPR036683">
    <property type="entry name" value="CO_DH_flav_C_dom_sf"/>
</dbReference>
<dbReference type="Gene3D" id="3.30.390.50">
    <property type="entry name" value="CO dehydrogenase flavoprotein, C-terminal domain"/>
    <property type="match status" value="1"/>
</dbReference>
<organism evidence="5 6">
    <name type="scientific">Amycolatopsis ultiminotia</name>
    <dbReference type="NCBI Taxonomy" id="543629"/>
    <lineage>
        <taxon>Bacteria</taxon>
        <taxon>Bacillati</taxon>
        <taxon>Actinomycetota</taxon>
        <taxon>Actinomycetes</taxon>
        <taxon>Pseudonocardiales</taxon>
        <taxon>Pseudonocardiaceae</taxon>
        <taxon>Amycolatopsis</taxon>
    </lineage>
</organism>
<dbReference type="InterPro" id="IPR036318">
    <property type="entry name" value="FAD-bd_PCMH-like_sf"/>
</dbReference>
<reference evidence="6" key="1">
    <citation type="journal article" date="2019" name="Int. J. Syst. Evol. Microbiol.">
        <title>The Global Catalogue of Microorganisms (GCM) 10K type strain sequencing project: providing services to taxonomists for standard genome sequencing and annotation.</title>
        <authorList>
            <consortium name="The Broad Institute Genomics Platform"/>
            <consortium name="The Broad Institute Genome Sequencing Center for Infectious Disease"/>
            <person name="Wu L."/>
            <person name="Ma J."/>
        </authorList>
    </citation>
    <scope>NUCLEOTIDE SEQUENCE [LARGE SCALE GENOMIC DNA]</scope>
    <source>
        <strain evidence="6">JCM 16898</strain>
    </source>
</reference>
<dbReference type="SUPFAM" id="SSF55447">
    <property type="entry name" value="CO dehydrogenase flavoprotein C-terminal domain-like"/>
    <property type="match status" value="1"/>
</dbReference>
<evidence type="ECO:0000256" key="3">
    <source>
        <dbReference type="ARBA" id="ARBA00023002"/>
    </source>
</evidence>
<sequence>MSRFTVEYPTTAEETTRLLEAETVIVGGGTLTVPALVRGELTAHRVLDLGRLGIDRITADGTGIHLGAMVSYQQLITSELITTRLPLLHRMASGITGGIQIRNQGTVGGAACAARPNSDVPAVLTALRTVLSLSSRSGTRRVPAGEFFLGAGRGDLRPGEFLSGLAIDVLPPQWTTGYYKLKFAESSWPVVTAACVLGPAGSPDPGEVVLGAVADTPLRIVLEGVERAEVEHAVADRVAALPEHRRWSDVRAGSGYRTRVCAEIACRAVRRALAARGESR</sequence>
<evidence type="ECO:0000313" key="5">
    <source>
        <dbReference type="EMBL" id="GAA3543925.1"/>
    </source>
</evidence>
<dbReference type="Pfam" id="PF00941">
    <property type="entry name" value="FAD_binding_5"/>
    <property type="match status" value="1"/>
</dbReference>